<accession>A0A2S4HFD4</accession>
<organism evidence="1 2">
    <name type="scientific">Zhongshania marina</name>
    <dbReference type="NCBI Taxonomy" id="2304603"/>
    <lineage>
        <taxon>Bacteria</taxon>
        <taxon>Pseudomonadati</taxon>
        <taxon>Pseudomonadota</taxon>
        <taxon>Gammaproteobacteria</taxon>
        <taxon>Cellvibrionales</taxon>
        <taxon>Spongiibacteraceae</taxon>
        <taxon>Zhongshania</taxon>
    </lineage>
</organism>
<dbReference type="AlphaFoldDB" id="A0A2S4HFD4"/>
<protein>
    <recommendedName>
        <fullName evidence="3">Short-chain dehydrogenase</fullName>
    </recommendedName>
</protein>
<dbReference type="InterPro" id="IPR019587">
    <property type="entry name" value="Polyketide_cyclase/dehydratase"/>
</dbReference>
<dbReference type="InterPro" id="IPR052992">
    <property type="entry name" value="SDR_member_12"/>
</dbReference>
<reference evidence="1" key="1">
    <citation type="submission" date="2018-01" db="EMBL/GenBank/DDBJ databases">
        <authorList>
            <person name="Yu X.-D."/>
        </authorList>
    </citation>
    <scope>NUCLEOTIDE SEQUENCE</scope>
    <source>
        <strain evidence="1">ZX-21</strain>
    </source>
</reference>
<dbReference type="Gene3D" id="3.30.530.20">
    <property type="match status" value="1"/>
</dbReference>
<dbReference type="PANTHER" id="PTHR44656:SF7">
    <property type="entry name" value="DEHYDROGENASE_REDUCTASE SDR FAMILY MEMBER 12"/>
    <property type="match status" value="1"/>
</dbReference>
<dbReference type="Proteomes" id="UP000237222">
    <property type="component" value="Unassembled WGS sequence"/>
</dbReference>
<sequence>MKHTLHEKIVVKRPIEACFAYLKDFSSIEQWDPGVYRSRKLTPGSVEVGTEYEVLLKLPAGKQAAMRYRQVAIIETSQLILQGEGENFSAIDTLSFKAINDDYTEIDYRAELELLWLPSPLTPITKPILNRIGKKAINGLQRALTIPQAAPNRRLRDNILDKLIAPAALSFGKRGYLSLPRKSHSSRMDGKVVAITGPTAGIGLEAACELARLGARLILIGRDEQKLRNAAMQIQDFSGCNNKAIHLIEADLSSLSATAAAANQIKDSLARIDVLINNAGALFASREETHEGFERALAVNFLAPVLLSKLLSPHFNDNSRVINVVSGGLYFQGLKLEDLQFRNEPYDGSKAYARAKRALLYMSNESTSKTSYFTMHPGWAATPGVAKSLPAFNKRLQNFMRDGRMGADTIIWLASAPELQAYKTPQLWFDRRPHAFDVLPSTKSKPNEIQQLKMWTEATLKQFL</sequence>
<name>A0A2S4HFD4_9GAMM</name>
<proteinExistence type="predicted"/>
<dbReference type="InterPro" id="IPR036291">
    <property type="entry name" value="NAD(P)-bd_dom_sf"/>
</dbReference>
<comment type="caution">
    <text evidence="1">The sequence shown here is derived from an EMBL/GenBank/DDBJ whole genome shotgun (WGS) entry which is preliminary data.</text>
</comment>
<evidence type="ECO:0000313" key="2">
    <source>
        <dbReference type="Proteomes" id="UP000237222"/>
    </source>
</evidence>
<dbReference type="InterPro" id="IPR023393">
    <property type="entry name" value="START-like_dom_sf"/>
</dbReference>
<dbReference type="PANTHER" id="PTHR44656">
    <property type="entry name" value="DEHYDROGENASE/REDUCTASE SDR FAMILY MEMBER 12"/>
    <property type="match status" value="1"/>
</dbReference>
<dbReference type="RefSeq" id="WP_103684514.1">
    <property type="nucleotide sequence ID" value="NZ_PQGG01000026.1"/>
</dbReference>
<evidence type="ECO:0000313" key="1">
    <source>
        <dbReference type="EMBL" id="POP52696.1"/>
    </source>
</evidence>
<dbReference type="OrthoDB" id="5786478at2"/>
<dbReference type="SUPFAM" id="SSF51735">
    <property type="entry name" value="NAD(P)-binding Rossmann-fold domains"/>
    <property type="match status" value="1"/>
</dbReference>
<dbReference type="PRINTS" id="PR00081">
    <property type="entry name" value="GDHRDH"/>
</dbReference>
<dbReference type="Gene3D" id="3.40.50.720">
    <property type="entry name" value="NAD(P)-binding Rossmann-like Domain"/>
    <property type="match status" value="1"/>
</dbReference>
<dbReference type="EMBL" id="PQGG01000026">
    <property type="protein sequence ID" value="POP52696.1"/>
    <property type="molecule type" value="Genomic_DNA"/>
</dbReference>
<dbReference type="SUPFAM" id="SSF55961">
    <property type="entry name" value="Bet v1-like"/>
    <property type="match status" value="1"/>
</dbReference>
<gene>
    <name evidence="1" type="ORF">C0068_10850</name>
</gene>
<dbReference type="Pfam" id="PF10604">
    <property type="entry name" value="Polyketide_cyc2"/>
    <property type="match status" value="1"/>
</dbReference>
<dbReference type="InterPro" id="IPR002347">
    <property type="entry name" value="SDR_fam"/>
</dbReference>
<evidence type="ECO:0008006" key="3">
    <source>
        <dbReference type="Google" id="ProtNLM"/>
    </source>
</evidence>
<dbReference type="Pfam" id="PF00106">
    <property type="entry name" value="adh_short"/>
    <property type="match status" value="1"/>
</dbReference>